<dbReference type="EMBL" id="JAEVHI010000003">
    <property type="protein sequence ID" value="KAG5295970.1"/>
    <property type="molecule type" value="Genomic_DNA"/>
</dbReference>
<protein>
    <submittedName>
        <fullName evidence="1">Uncharacterized protein</fullName>
    </submittedName>
</protein>
<comment type="caution">
    <text evidence="1">The sequence shown here is derived from an EMBL/GenBank/DDBJ whole genome shotgun (WGS) entry which is preliminary data.</text>
</comment>
<dbReference type="Proteomes" id="UP000670092">
    <property type="component" value="Unassembled WGS sequence"/>
</dbReference>
<reference evidence="1 2" key="1">
    <citation type="submission" date="2021-01" db="EMBL/GenBank/DDBJ databases">
        <title>Chromosome-level genome assembly of a human fungal pathogen reveals clustering of transcriptionally co-regulated genes.</title>
        <authorList>
            <person name="Voorhies M."/>
            <person name="Cohen S."/>
            <person name="Shea T.P."/>
            <person name="Petrus S."/>
            <person name="Munoz J.F."/>
            <person name="Poplawski S."/>
            <person name="Goldman W.E."/>
            <person name="Michael T."/>
            <person name="Cuomo C.A."/>
            <person name="Sil A."/>
            <person name="Beyhan S."/>
        </authorList>
    </citation>
    <scope>NUCLEOTIDE SEQUENCE [LARGE SCALE GENOMIC DNA]</scope>
    <source>
        <strain evidence="1 2">G184AR</strain>
    </source>
</reference>
<name>A0A8H8CZJ7_AJECA</name>
<evidence type="ECO:0000313" key="1">
    <source>
        <dbReference type="EMBL" id="KAG5295970.1"/>
    </source>
</evidence>
<dbReference type="VEuPathDB" id="FungiDB:I7I52_06425"/>
<dbReference type="AlphaFoldDB" id="A0A8H8CZJ7"/>
<proteinExistence type="predicted"/>
<gene>
    <name evidence="1" type="ORF">I7I52_06425</name>
</gene>
<accession>A0A8H8CZJ7</accession>
<organism evidence="1 2">
    <name type="scientific">Ajellomyces capsulatus</name>
    <name type="common">Darling's disease fungus</name>
    <name type="synonym">Histoplasma capsulatum</name>
    <dbReference type="NCBI Taxonomy" id="5037"/>
    <lineage>
        <taxon>Eukaryota</taxon>
        <taxon>Fungi</taxon>
        <taxon>Dikarya</taxon>
        <taxon>Ascomycota</taxon>
        <taxon>Pezizomycotina</taxon>
        <taxon>Eurotiomycetes</taxon>
        <taxon>Eurotiomycetidae</taxon>
        <taxon>Onygenales</taxon>
        <taxon>Ajellomycetaceae</taxon>
        <taxon>Histoplasma</taxon>
    </lineage>
</organism>
<sequence>MCARSYWMHPVPFYVPTLFILSRPVFLLRADTTSFLLTRDFQRDRSSSNLWLRICLDLNF</sequence>
<evidence type="ECO:0000313" key="2">
    <source>
        <dbReference type="Proteomes" id="UP000670092"/>
    </source>
</evidence>